<dbReference type="AlphaFoldDB" id="A0A420WU96"/>
<dbReference type="PROSITE" id="PS50931">
    <property type="entry name" value="HTH_LYSR"/>
    <property type="match status" value="1"/>
</dbReference>
<dbReference type="Gene3D" id="1.10.10.10">
    <property type="entry name" value="Winged helix-like DNA-binding domain superfamily/Winged helix DNA-binding domain"/>
    <property type="match status" value="1"/>
</dbReference>
<keyword evidence="3" id="KW-0238">DNA-binding</keyword>
<evidence type="ECO:0000256" key="3">
    <source>
        <dbReference type="ARBA" id="ARBA00023125"/>
    </source>
</evidence>
<dbReference type="InterPro" id="IPR036390">
    <property type="entry name" value="WH_DNA-bd_sf"/>
</dbReference>
<organism evidence="6 7">
    <name type="scientific">Kushneria sinocarnis</name>
    <dbReference type="NCBI Taxonomy" id="595502"/>
    <lineage>
        <taxon>Bacteria</taxon>
        <taxon>Pseudomonadati</taxon>
        <taxon>Pseudomonadota</taxon>
        <taxon>Gammaproteobacteria</taxon>
        <taxon>Oceanospirillales</taxon>
        <taxon>Halomonadaceae</taxon>
        <taxon>Kushneria</taxon>
    </lineage>
</organism>
<sequence>MMLNPSTWRTLDIDLLRTFHLACALGTLRAVAERRHFTLGAVSQQIKRLEQQLDRQLLQRSRTGVTLTAAGEQLRAQSATLLSEHDQLMDRLLDQPTAGLVRLGLPEVYTPRLLNDILPALAVSHPRLQLQVQTANSGELQRSIEQGALDLAVLVTSQPDGAGMTRLWQTRPVWAGSASAALITADPLPLALHPIDCPYRALGLDALQALGRRWHTVFASASVAAIESAVTSGIAISVLDRARLTPQMRELGTVSGLPALPECHACLMRAPATSGSDTSATEVVARQLQSLEFMP</sequence>
<protein>
    <submittedName>
        <fullName evidence="6">LysR family transcriptional regulator</fullName>
    </submittedName>
</protein>
<keyword evidence="7" id="KW-1185">Reference proteome</keyword>
<evidence type="ECO:0000313" key="7">
    <source>
        <dbReference type="Proteomes" id="UP000281975"/>
    </source>
</evidence>
<dbReference type="InterPro" id="IPR036388">
    <property type="entry name" value="WH-like_DNA-bd_sf"/>
</dbReference>
<dbReference type="InterPro" id="IPR000847">
    <property type="entry name" value="LysR_HTH_N"/>
</dbReference>
<dbReference type="Pfam" id="PF00126">
    <property type="entry name" value="HTH_1"/>
    <property type="match status" value="1"/>
</dbReference>
<dbReference type="Pfam" id="PF03466">
    <property type="entry name" value="LysR_substrate"/>
    <property type="match status" value="1"/>
</dbReference>
<evidence type="ECO:0000256" key="4">
    <source>
        <dbReference type="ARBA" id="ARBA00023163"/>
    </source>
</evidence>
<comment type="caution">
    <text evidence="6">The sequence shown here is derived from an EMBL/GenBank/DDBJ whole genome shotgun (WGS) entry which is preliminary data.</text>
</comment>
<proteinExistence type="inferred from homology"/>
<evidence type="ECO:0000256" key="1">
    <source>
        <dbReference type="ARBA" id="ARBA00009437"/>
    </source>
</evidence>
<name>A0A420WU96_9GAMM</name>
<keyword evidence="2" id="KW-0805">Transcription regulation</keyword>
<feature type="domain" description="HTH lysR-type" evidence="5">
    <location>
        <begin position="11"/>
        <end position="68"/>
    </location>
</feature>
<keyword evidence="4" id="KW-0804">Transcription</keyword>
<evidence type="ECO:0000256" key="2">
    <source>
        <dbReference type="ARBA" id="ARBA00023015"/>
    </source>
</evidence>
<gene>
    <name evidence="6" type="ORF">C7446_2418</name>
</gene>
<dbReference type="PANTHER" id="PTHR30579">
    <property type="entry name" value="TRANSCRIPTIONAL REGULATOR"/>
    <property type="match status" value="1"/>
</dbReference>
<dbReference type="InterPro" id="IPR050176">
    <property type="entry name" value="LTTR"/>
</dbReference>
<dbReference type="EMBL" id="RBIN01000007">
    <property type="protein sequence ID" value="RKQ97002.1"/>
    <property type="molecule type" value="Genomic_DNA"/>
</dbReference>
<dbReference type="SUPFAM" id="SSF46785">
    <property type="entry name" value="Winged helix' DNA-binding domain"/>
    <property type="match status" value="1"/>
</dbReference>
<dbReference type="Proteomes" id="UP000281975">
    <property type="component" value="Unassembled WGS sequence"/>
</dbReference>
<dbReference type="Gene3D" id="3.40.190.10">
    <property type="entry name" value="Periplasmic binding protein-like II"/>
    <property type="match status" value="2"/>
</dbReference>
<dbReference type="SUPFAM" id="SSF53850">
    <property type="entry name" value="Periplasmic binding protein-like II"/>
    <property type="match status" value="1"/>
</dbReference>
<dbReference type="InterPro" id="IPR005119">
    <property type="entry name" value="LysR_subst-bd"/>
</dbReference>
<dbReference type="GO" id="GO:0003700">
    <property type="term" value="F:DNA-binding transcription factor activity"/>
    <property type="evidence" value="ECO:0007669"/>
    <property type="project" value="InterPro"/>
</dbReference>
<reference evidence="6 7" key="1">
    <citation type="submission" date="2018-10" db="EMBL/GenBank/DDBJ databases">
        <title>Genomic Encyclopedia of Type Strains, Phase IV (KMG-IV): sequencing the most valuable type-strain genomes for metagenomic binning, comparative biology and taxonomic classification.</title>
        <authorList>
            <person name="Goeker M."/>
        </authorList>
    </citation>
    <scope>NUCLEOTIDE SEQUENCE [LARGE SCALE GENOMIC DNA]</scope>
    <source>
        <strain evidence="6 7">DSM 23229</strain>
    </source>
</reference>
<dbReference type="OrthoDB" id="5723059at2"/>
<accession>A0A420WU96</accession>
<dbReference type="PANTHER" id="PTHR30579:SF7">
    <property type="entry name" value="HTH-TYPE TRANSCRIPTIONAL REGULATOR LRHA-RELATED"/>
    <property type="match status" value="1"/>
</dbReference>
<evidence type="ECO:0000313" key="6">
    <source>
        <dbReference type="EMBL" id="RKQ97002.1"/>
    </source>
</evidence>
<evidence type="ECO:0000259" key="5">
    <source>
        <dbReference type="PROSITE" id="PS50931"/>
    </source>
</evidence>
<dbReference type="GO" id="GO:0003677">
    <property type="term" value="F:DNA binding"/>
    <property type="evidence" value="ECO:0007669"/>
    <property type="project" value="UniProtKB-KW"/>
</dbReference>
<comment type="similarity">
    <text evidence="1">Belongs to the LysR transcriptional regulatory family.</text>
</comment>